<dbReference type="PANTHER" id="PTHR36504:SF1">
    <property type="entry name" value="LIPOPOLYSACCHARIDE EXPORT SYSTEM PROTEIN LPTA"/>
    <property type="match status" value="1"/>
</dbReference>
<dbReference type="GO" id="GO:0030288">
    <property type="term" value="C:outer membrane-bounded periplasmic space"/>
    <property type="evidence" value="ECO:0007669"/>
    <property type="project" value="TreeGrafter"/>
</dbReference>
<dbReference type="Proteomes" id="UP000006844">
    <property type="component" value="Chromosome"/>
</dbReference>
<proteinExistence type="predicted"/>
<keyword evidence="4" id="KW-1185">Reference proteome</keyword>
<feature type="region of interest" description="Disordered" evidence="2">
    <location>
        <begin position="497"/>
        <end position="521"/>
    </location>
</feature>
<organism evidence="3 4">
    <name type="scientific">Terriglobus saanensis (strain ATCC BAA-1853 / DSM 23119 / SP1PR4)</name>
    <dbReference type="NCBI Taxonomy" id="401053"/>
    <lineage>
        <taxon>Bacteria</taxon>
        <taxon>Pseudomonadati</taxon>
        <taxon>Acidobacteriota</taxon>
        <taxon>Terriglobia</taxon>
        <taxon>Terriglobales</taxon>
        <taxon>Acidobacteriaceae</taxon>
        <taxon>Terriglobus</taxon>
    </lineage>
</organism>
<dbReference type="AlphaFoldDB" id="E8UZA7"/>
<dbReference type="KEGG" id="tsa:AciPR4_1301"/>
<protein>
    <submittedName>
        <fullName evidence="3">OstA family protein</fullName>
    </submittedName>
</protein>
<dbReference type="HOGENOM" id="CLU_346449_0_0_0"/>
<dbReference type="GO" id="GO:0017089">
    <property type="term" value="F:glycolipid transfer activity"/>
    <property type="evidence" value="ECO:0007669"/>
    <property type="project" value="TreeGrafter"/>
</dbReference>
<evidence type="ECO:0000313" key="3">
    <source>
        <dbReference type="EMBL" id="ADV82125.1"/>
    </source>
</evidence>
<reference evidence="3 4" key="1">
    <citation type="journal article" date="2012" name="Stand. Genomic Sci.">
        <title>Complete genome sequence of Terriglobus saanensis type strain SP1PR4(T), an Acidobacteria from tundra soil.</title>
        <authorList>
            <person name="Rawat S.R."/>
            <person name="Mannisto M.K."/>
            <person name="Starovoytov V."/>
            <person name="Goodwin L."/>
            <person name="Nolan M."/>
            <person name="Hauser L."/>
            <person name="Land M."/>
            <person name="Davenport K.W."/>
            <person name="Woyke T."/>
            <person name="Haggblom M.M."/>
        </authorList>
    </citation>
    <scope>NUCLEOTIDE SEQUENCE</scope>
    <source>
        <strain evidence="4">ATCC BAA-1853 / DSM 23119 / SP1PR4</strain>
    </source>
</reference>
<evidence type="ECO:0000256" key="2">
    <source>
        <dbReference type="SAM" id="MobiDB-lite"/>
    </source>
</evidence>
<evidence type="ECO:0000313" key="4">
    <source>
        <dbReference type="Proteomes" id="UP000006844"/>
    </source>
</evidence>
<dbReference type="PANTHER" id="PTHR36504">
    <property type="entry name" value="LIPOPOLYSACCHARIDE EXPORT SYSTEM PROTEIN LPTA"/>
    <property type="match status" value="1"/>
</dbReference>
<dbReference type="eggNOG" id="COG1934">
    <property type="taxonomic scope" value="Bacteria"/>
</dbReference>
<keyword evidence="1" id="KW-0732">Signal</keyword>
<dbReference type="STRING" id="401053.AciPR4_1301"/>
<sequence length="815" mass="86250">MQVTIERVRRWLVVIALAVLVLLGAVFGYARYRAHRFLTRLPKQLGIDVTSETNGFTWSQSVKGKTLFTIHAAKAIQRHDGKTTLHDVVIILYGRTVDEQHKERTDRIYGNEFEYDQPNGVIRAVGEVHIDLQAPGATDPHAAVAAARRAGSQDESQEHDVIHVRTSGLVFLQKLGVAATDEPLDFHANGVDGDARGADYDSDTGVLILRKDVKLRSTRPGSESATVFANRAELDRLQHKAVFNVAHFQSPERNLTADNVFLDLRDNGSPQHARAEGHVVMIGQDGSRVETPHAETNLSENNQPQFLKMIDGVRYTSETAASESRAVQVKFNKFGRAETADLSGSVRGNETSVVEKRSVSADHVNLHFSSVGKGPASLREIKATGAAQVTTTPLATPKGSGPASTVLSADTLVADLDGEGKLAHITHLTGEGHTAMEQTLADGGLRKSTSDHLDAHLSAPSKVLPANAGPKKPAKQEIPLESAVQTGNVVILDRQMPAPAKKPKSSSAATAATESHATAARAEFDGPTDRVVLTGSPRIDSGGTNIVADRIGLNRSTGDADATGNVKGSYASEPGRDPMHVLAASAEFHHAASSASFFGVNGGNARLWQGSSMVEAPVIDLDQKTQTLHAHTDHIDAKNTVHTSLLNQVSSGPPKASATVKPRPANGGVTRIVASDLLYRGDLPQPTAVFSGGARVQNGDGIIVSDVVTATMKPAADKTTPQAGAMMAGAVDHIVAEGAVHLQQTGRSGTGSRLTYDVAEGDYVLSGTPDAPPHVTDAQHGQVTGASLLFHAGDDSVVIVAAPGKRVRAETRVKR</sequence>
<gene>
    <name evidence="3" type="ordered locus">AciPR4_1301</name>
</gene>
<dbReference type="GO" id="GO:0015920">
    <property type="term" value="P:lipopolysaccharide transport"/>
    <property type="evidence" value="ECO:0007669"/>
    <property type="project" value="TreeGrafter"/>
</dbReference>
<feature type="compositionally biased region" description="Low complexity" evidence="2">
    <location>
        <begin position="505"/>
        <end position="521"/>
    </location>
</feature>
<dbReference type="EMBL" id="CP002467">
    <property type="protein sequence ID" value="ADV82125.1"/>
    <property type="molecule type" value="Genomic_DNA"/>
</dbReference>
<name>E8UZA7_TERSS</name>
<accession>E8UZA7</accession>
<evidence type="ECO:0000256" key="1">
    <source>
        <dbReference type="ARBA" id="ARBA00022729"/>
    </source>
</evidence>
<dbReference type="GO" id="GO:0009279">
    <property type="term" value="C:cell outer membrane"/>
    <property type="evidence" value="ECO:0007669"/>
    <property type="project" value="TreeGrafter"/>
</dbReference>
<dbReference type="InterPro" id="IPR052037">
    <property type="entry name" value="LPS_export_LptA"/>
</dbReference>
<dbReference type="Gene3D" id="2.60.450.10">
    <property type="entry name" value="Lipopolysaccharide (LPS) transport protein A like domain"/>
    <property type="match status" value="2"/>
</dbReference>